<name>A0A643EWE7_9HYPH</name>
<evidence type="ECO:0000313" key="1">
    <source>
        <dbReference type="EMBL" id="KAB0566162.1"/>
    </source>
</evidence>
<dbReference type="AlphaFoldDB" id="A0A643EWE7"/>
<proteinExistence type="predicted"/>
<sequence>MTDMVQPSEAPVTPAGLPLFYKKPTLLRFEEHKDLALKRSDNVRFAAKSNAIPLVAGEFAAALRSFPIVFTGDDVPVPIAVLGLENEKNLFVDGFGSWRKGTYVPAYVRRYPFISLKVEDDQQLLCADLSSDRIVKAGRDGAELLFNEKGEATESTAAIIALCQAMNDDYSQTTEFAKAIKDAGLLVQKHADVTLNDKRRFTLDGFYIVDLEAFRNLPPETLGEWNRKGWLELIVLHIASQSNWQELMELQITSTAKAAG</sequence>
<comment type="caution">
    <text evidence="1">The sequence shown here is derived from an EMBL/GenBank/DDBJ whole genome shotgun (WGS) entry which is preliminary data.</text>
</comment>
<dbReference type="EMBL" id="VZPE01000014">
    <property type="protein sequence ID" value="KAB0566162.1"/>
    <property type="molecule type" value="Genomic_DNA"/>
</dbReference>
<dbReference type="Pfam" id="PF07277">
    <property type="entry name" value="SapC"/>
    <property type="match status" value="1"/>
</dbReference>
<dbReference type="RefSeq" id="WP_128094940.1">
    <property type="nucleotide sequence ID" value="NZ_JBHEEN010000016.1"/>
</dbReference>
<reference evidence="1" key="1">
    <citation type="submission" date="2019-09" db="EMBL/GenBank/DDBJ databases">
        <title>Draft genome sequences of 48 bacterial type strains from the CCUG.</title>
        <authorList>
            <person name="Tunovic T."/>
            <person name="Pineiro-Iglesias B."/>
            <person name="Unosson C."/>
            <person name="Inganas E."/>
            <person name="Ohlen M."/>
            <person name="Cardew S."/>
            <person name="Jensie-Markopoulos S."/>
            <person name="Salva-Serra F."/>
            <person name="Jaen-Luchoro D."/>
            <person name="Karlsson R."/>
            <person name="Svensson-Stadler L."/>
            <person name="Chun J."/>
            <person name="Moore E."/>
        </authorList>
    </citation>
    <scope>NUCLEOTIDE SEQUENCE</scope>
    <source>
        <strain evidence="1">CCUG 50899</strain>
    </source>
</reference>
<protein>
    <submittedName>
        <fullName evidence="1">SapC family protein</fullName>
    </submittedName>
</protein>
<gene>
    <name evidence="1" type="ORF">F7Q93_22250</name>
</gene>
<dbReference type="InterPro" id="IPR010836">
    <property type="entry name" value="SapC"/>
</dbReference>
<accession>A0A643EWE7</accession>
<organism evidence="1">
    <name type="scientific">Brucella pituitosa</name>
    <dbReference type="NCBI Taxonomy" id="571256"/>
    <lineage>
        <taxon>Bacteria</taxon>
        <taxon>Pseudomonadati</taxon>
        <taxon>Pseudomonadota</taxon>
        <taxon>Alphaproteobacteria</taxon>
        <taxon>Hyphomicrobiales</taxon>
        <taxon>Brucellaceae</taxon>
        <taxon>Brucella/Ochrobactrum group</taxon>
        <taxon>Brucella</taxon>
    </lineage>
</organism>